<dbReference type="Proteomes" id="UP000282971">
    <property type="component" value="Unassembled WGS sequence"/>
</dbReference>
<evidence type="ECO:0000256" key="1">
    <source>
        <dbReference type="ARBA" id="ARBA00022553"/>
    </source>
</evidence>
<dbReference type="PROSITE" id="PS50110">
    <property type="entry name" value="RESPONSE_REGULATORY"/>
    <property type="match status" value="1"/>
</dbReference>
<dbReference type="InterPro" id="IPR001789">
    <property type="entry name" value="Sig_transdc_resp-reg_receiver"/>
</dbReference>
<keyword evidence="1 2" id="KW-0597">Phosphoprotein</keyword>
<feature type="domain" description="Response regulatory" evidence="3">
    <location>
        <begin position="2"/>
        <end position="114"/>
    </location>
</feature>
<evidence type="ECO:0000256" key="2">
    <source>
        <dbReference type="PROSITE-ProRule" id="PRU00169"/>
    </source>
</evidence>
<dbReference type="CDD" id="cd00156">
    <property type="entry name" value="REC"/>
    <property type="match status" value="1"/>
</dbReference>
<feature type="modified residue" description="4-aspartylphosphate" evidence="2">
    <location>
        <position position="53"/>
    </location>
</feature>
<dbReference type="RefSeq" id="WP_127745603.1">
    <property type="nucleotide sequence ID" value="NZ_SACN01000003.1"/>
</dbReference>
<dbReference type="PANTHER" id="PTHR44591">
    <property type="entry name" value="STRESS RESPONSE REGULATOR PROTEIN 1"/>
    <property type="match status" value="1"/>
</dbReference>
<gene>
    <name evidence="4" type="ORF">EOD43_18955</name>
</gene>
<evidence type="ECO:0000313" key="4">
    <source>
        <dbReference type="EMBL" id="RVT90347.1"/>
    </source>
</evidence>
<dbReference type="EMBL" id="SACN01000003">
    <property type="protein sequence ID" value="RVT90347.1"/>
    <property type="molecule type" value="Genomic_DNA"/>
</dbReference>
<evidence type="ECO:0000259" key="3">
    <source>
        <dbReference type="PROSITE" id="PS50110"/>
    </source>
</evidence>
<reference evidence="4 5" key="1">
    <citation type="submission" date="2019-01" db="EMBL/GenBank/DDBJ databases">
        <authorList>
            <person name="Chen W.-M."/>
        </authorList>
    </citation>
    <scope>NUCLEOTIDE SEQUENCE [LARGE SCALE GENOMIC DNA]</scope>
    <source>
        <strain evidence="4 5">CCP-7</strain>
    </source>
</reference>
<sequence>MRIACLDDDPLIAEITTILLEELGHEVVLCADPAEALALIGASRTPFEMLVIDIHLAGGEDGRTIAMAARRLSADLRIIFFTGDTSITDIFDGATVLHKPCTLGMLEAAIERANPAVAADSPLQSSPETGVTAWTMRWGGSGVPESR</sequence>
<dbReference type="SUPFAM" id="SSF52172">
    <property type="entry name" value="CheY-like"/>
    <property type="match status" value="1"/>
</dbReference>
<dbReference type="Pfam" id="PF00072">
    <property type="entry name" value="Response_reg"/>
    <property type="match status" value="1"/>
</dbReference>
<dbReference type="GO" id="GO:0000160">
    <property type="term" value="P:phosphorelay signal transduction system"/>
    <property type="evidence" value="ECO:0007669"/>
    <property type="project" value="InterPro"/>
</dbReference>
<protein>
    <submittedName>
        <fullName evidence="4">Response regulator</fullName>
    </submittedName>
</protein>
<proteinExistence type="predicted"/>
<dbReference type="OrthoDB" id="7774278at2"/>
<dbReference type="InterPro" id="IPR050595">
    <property type="entry name" value="Bact_response_regulator"/>
</dbReference>
<dbReference type="AlphaFoldDB" id="A0A437LY90"/>
<evidence type="ECO:0000313" key="5">
    <source>
        <dbReference type="Proteomes" id="UP000282971"/>
    </source>
</evidence>
<keyword evidence="5" id="KW-1185">Reference proteome</keyword>
<organism evidence="4 5">
    <name type="scientific">Sphingomonas crocodyli</name>
    <dbReference type="NCBI Taxonomy" id="1979270"/>
    <lineage>
        <taxon>Bacteria</taxon>
        <taxon>Pseudomonadati</taxon>
        <taxon>Pseudomonadota</taxon>
        <taxon>Alphaproteobacteria</taxon>
        <taxon>Sphingomonadales</taxon>
        <taxon>Sphingomonadaceae</taxon>
        <taxon>Sphingomonas</taxon>
    </lineage>
</organism>
<name>A0A437LY90_9SPHN</name>
<dbReference type="PANTHER" id="PTHR44591:SF21">
    <property type="entry name" value="TWO-COMPONENT RESPONSE REGULATOR"/>
    <property type="match status" value="1"/>
</dbReference>
<accession>A0A437LY90</accession>
<dbReference type="Gene3D" id="3.40.50.2300">
    <property type="match status" value="1"/>
</dbReference>
<dbReference type="SMART" id="SM00448">
    <property type="entry name" value="REC"/>
    <property type="match status" value="1"/>
</dbReference>
<comment type="caution">
    <text evidence="4">The sequence shown here is derived from an EMBL/GenBank/DDBJ whole genome shotgun (WGS) entry which is preliminary data.</text>
</comment>
<dbReference type="InterPro" id="IPR011006">
    <property type="entry name" value="CheY-like_superfamily"/>
</dbReference>